<proteinExistence type="predicted"/>
<sequence>MKQLIFLLCWLCYCLHLPGQSIPVLNGKITDTSHQLRAVVVKSSKPYIEQGIDRTIVHVDAQISNTGTNTLEVLEKTPGVVVDEDGNISLKGKTGVLVLIDDKPTYLSAADLAAYLKSLPSSAIDKIELMDNPPARYDAAGNAGVINIRTKKSATRGFNSSVTGSYNQGIYWRYSGSVNMNYRSGKVNLFANLGTYDDKRERVLDVTRDYFDAGGNPLSSFTQSNYFVPVSHNGNAKLGMDYNSSAHTTWGVVLNGSLSDYHEWRPNYNYLYNAAHQLDSSVVAANTASSLSRRGNANLNYSHRFDTLGTLVTVDLDYSRFDSHNDPSFLYHTYDPNGVLLDTQQINGHTPSVIDIYSAKTDWSFPLSSSSKLEAGLKSSYVSTDNTASYYNILNGHSYIDNTTTNRFLYHENINAGYLNYNRKLSRLSIQLGLRVENTNGFGHQLGNAVASDSAFEKHYTSLFPTAYFSYKLDSAGVHTLNLSFGRRIGRPYYQDLNPFVFFQNKYTWFAGNPYLLPQFNNTYKISYQYRSLLTVGLMYDHATDLQTEVIHQSGNVFISSTGNIGERSYLGFSTNLALKPVKWWSFNLYTELNHAEYKGYLPDSYLNVVTTYFYSNASTQFSFGRGWSGELSGMYLSSQLFAQFKKVPYYQVNAGLQKKVWRDKGSIKLGVRDIFHTYASSGEITNVPNAIISFHNVLDTRVASLSFTYNFGKQFEMREKRNDNNEEVNRVKN</sequence>
<reference evidence="1" key="1">
    <citation type="submission" date="2021-03" db="EMBL/GenBank/DDBJ databases">
        <title>Evolutionary priming and transition to the ectomycorrhizal habit in an iconic lineage of mushroom-forming fungi: is preadaptation a requirement?</title>
        <authorList>
            <consortium name="DOE Joint Genome Institute"/>
            <person name="Looney B.P."/>
            <person name="Miyauchi S."/>
            <person name="Morin E."/>
            <person name="Drula E."/>
            <person name="Courty P.E."/>
            <person name="Chicoki N."/>
            <person name="Fauchery L."/>
            <person name="Kohler A."/>
            <person name="Kuo A."/>
            <person name="LaButti K."/>
            <person name="Pangilinan J."/>
            <person name="Lipzen A."/>
            <person name="Riley R."/>
            <person name="Andreopoulos W."/>
            <person name="He G."/>
            <person name="Johnson J."/>
            <person name="Barry K.W."/>
            <person name="Grigoriev I.V."/>
            <person name="Nagy L."/>
            <person name="Hibbett D."/>
            <person name="Henrissat B."/>
            <person name="Matheny P.B."/>
            <person name="Labbe J."/>
            <person name="Martin A.F."/>
        </authorList>
    </citation>
    <scope>NUCLEOTIDE SEQUENCE</scope>
    <source>
        <strain evidence="1">BPL698</strain>
    </source>
</reference>
<keyword evidence="2" id="KW-1185">Reference proteome</keyword>
<accession>A0ACC0TWG8</accession>
<evidence type="ECO:0000313" key="2">
    <source>
        <dbReference type="Proteomes" id="UP001207468"/>
    </source>
</evidence>
<name>A0ACC0TWG8_9AGAM</name>
<comment type="caution">
    <text evidence="1">The sequence shown here is derived from an EMBL/GenBank/DDBJ whole genome shotgun (WGS) entry which is preliminary data.</text>
</comment>
<dbReference type="Proteomes" id="UP001207468">
    <property type="component" value="Unassembled WGS sequence"/>
</dbReference>
<dbReference type="EMBL" id="JAGFNK010000518">
    <property type="protein sequence ID" value="KAI9449256.1"/>
    <property type="molecule type" value="Genomic_DNA"/>
</dbReference>
<evidence type="ECO:0000313" key="1">
    <source>
        <dbReference type="EMBL" id="KAI9449256.1"/>
    </source>
</evidence>
<organism evidence="1 2">
    <name type="scientific">Russula earlei</name>
    <dbReference type="NCBI Taxonomy" id="71964"/>
    <lineage>
        <taxon>Eukaryota</taxon>
        <taxon>Fungi</taxon>
        <taxon>Dikarya</taxon>
        <taxon>Basidiomycota</taxon>
        <taxon>Agaricomycotina</taxon>
        <taxon>Agaricomycetes</taxon>
        <taxon>Russulales</taxon>
        <taxon>Russulaceae</taxon>
        <taxon>Russula</taxon>
    </lineage>
</organism>
<keyword evidence="1" id="KW-0675">Receptor</keyword>
<gene>
    <name evidence="1" type="ORF">F5148DRAFT_1291721</name>
</gene>
<protein>
    <submittedName>
        <fullName evidence="1">TonB-dependent receptor plug</fullName>
    </submittedName>
</protein>